<dbReference type="Proteomes" id="UP001055429">
    <property type="component" value="Chromosome"/>
</dbReference>
<organism evidence="1 2">
    <name type="scientific">Brevundimonas albigilva</name>
    <dbReference type="NCBI Taxonomy" id="1312364"/>
    <lineage>
        <taxon>Bacteria</taxon>
        <taxon>Pseudomonadati</taxon>
        <taxon>Pseudomonadota</taxon>
        <taxon>Alphaproteobacteria</taxon>
        <taxon>Caulobacterales</taxon>
        <taxon>Caulobacteraceae</taxon>
        <taxon>Brevundimonas</taxon>
    </lineage>
</organism>
<evidence type="ECO:0000313" key="2">
    <source>
        <dbReference type="Proteomes" id="UP001055429"/>
    </source>
</evidence>
<accession>A0ABY4SK41</accession>
<dbReference type="RefSeq" id="WP_249751712.1">
    <property type="nucleotide sequence ID" value="NZ_CP097298.1"/>
</dbReference>
<protein>
    <submittedName>
        <fullName evidence="1">Uncharacterized protein</fullName>
    </submittedName>
</protein>
<evidence type="ECO:0000313" key="1">
    <source>
        <dbReference type="EMBL" id="URI15341.1"/>
    </source>
</evidence>
<name>A0ABY4SK41_9CAUL</name>
<keyword evidence="2" id="KW-1185">Reference proteome</keyword>
<sequence>MKVRSRADDDGPTVEDLEAFYDRLQGPLGEVLRTTGTVIERKMRERGVDFGALTDLEVVELFNASFAEAAARTLPQIDPVALEASLGAFSANAIMALATNANSTNTVN</sequence>
<dbReference type="EMBL" id="CP097649">
    <property type="protein sequence ID" value="URI15341.1"/>
    <property type="molecule type" value="Genomic_DNA"/>
</dbReference>
<reference evidence="1" key="1">
    <citation type="submission" date="2022-05" db="EMBL/GenBank/DDBJ databases">
        <title>Brevundimonas albigilva TT17 genome sequence.</title>
        <authorList>
            <person name="Lee K."/>
            <person name="Son H."/>
        </authorList>
    </citation>
    <scope>NUCLEOTIDE SEQUENCE</scope>
    <source>
        <strain evidence="1">TT17</strain>
    </source>
</reference>
<gene>
    <name evidence="1" type="ORF">M8231_16380</name>
</gene>
<proteinExistence type="predicted"/>